<evidence type="ECO:0000256" key="5">
    <source>
        <dbReference type="ARBA" id="ARBA00038359"/>
    </source>
</evidence>
<protein>
    <recommendedName>
        <fullName evidence="8">Rhodopsin domain-containing protein</fullName>
    </recommendedName>
</protein>
<dbReference type="AlphaFoldDB" id="A0A4U0Y107"/>
<dbReference type="STRING" id="329884.A0A4U0Y107"/>
<feature type="transmembrane region" description="Helical" evidence="7">
    <location>
        <begin position="224"/>
        <end position="246"/>
    </location>
</feature>
<dbReference type="GO" id="GO:0016020">
    <property type="term" value="C:membrane"/>
    <property type="evidence" value="ECO:0007669"/>
    <property type="project" value="UniProtKB-SubCell"/>
</dbReference>
<keyword evidence="3 7" id="KW-1133">Transmembrane helix</keyword>
<evidence type="ECO:0000256" key="1">
    <source>
        <dbReference type="ARBA" id="ARBA00004141"/>
    </source>
</evidence>
<dbReference type="InterPro" id="IPR049326">
    <property type="entry name" value="Rhodopsin_dom_fungi"/>
</dbReference>
<reference evidence="9 10" key="1">
    <citation type="submission" date="2017-03" db="EMBL/GenBank/DDBJ databases">
        <title>Genomes of endolithic fungi from Antarctica.</title>
        <authorList>
            <person name="Coleine C."/>
            <person name="Masonjones S."/>
            <person name="Stajich J.E."/>
        </authorList>
    </citation>
    <scope>NUCLEOTIDE SEQUENCE [LARGE SCALE GENOMIC DNA]</scope>
    <source>
        <strain evidence="9 10">CCFEE 5184</strain>
    </source>
</reference>
<proteinExistence type="inferred from homology"/>
<comment type="similarity">
    <text evidence="5">Belongs to the SAT4 family.</text>
</comment>
<name>A0A4U0Y107_9PEZI</name>
<dbReference type="InterPro" id="IPR052337">
    <property type="entry name" value="SAT4-like"/>
</dbReference>
<sequence length="461" mass="51741">MRLPPLSVLISWPAPNYDDPVTHGPALLIVNIIFISLVTTAVVGRLYSRLVVKQWFGVDDSLIVLAFLFTIGMTVVVILADEAYGWDLHEYDLTAPMIVGANKIAFVAKLMFTLAATFTRLSLICFYYRLVKDSGLRWFNWVLHASLAWTVAVCISFVCEVIWLCVPTQAYWVFPPMANAYCLDEGKVMLGGGVINCFSDLLTTVLPIPIIAQLQMPMRQRIGVCVLLCLGFIVTIAGVVRTYFIWKSLIAQYDEPWYAYPLWIAAAVEIDLAVICACAPAWKSLLRQPIVQLSSALSDKLSSLRSPHHSSRGTPSSTSNGKPSIFSPLRSLPWFQITNLEFETQRSTTQELEKGEQQHPVELAVDEHQIELRNDIGSRDFRHSDIVLHPSQQQQQDDDDDLAIRPETPSLRIMKRQSVEQESAYIVPPPRPSPRRSIGALLPGQWLSERGGIVKKLLPKR</sequence>
<evidence type="ECO:0000259" key="8">
    <source>
        <dbReference type="Pfam" id="PF20684"/>
    </source>
</evidence>
<dbReference type="PANTHER" id="PTHR33048">
    <property type="entry name" value="PTH11-LIKE INTEGRAL MEMBRANE PROTEIN (AFU_ORTHOLOGUE AFUA_5G11245)"/>
    <property type="match status" value="1"/>
</dbReference>
<dbReference type="PANTHER" id="PTHR33048:SF129">
    <property type="entry name" value="INTEGRAL MEMBRANE PROTEIN-RELATED"/>
    <property type="match status" value="1"/>
</dbReference>
<feature type="transmembrane region" description="Helical" evidence="7">
    <location>
        <begin position="60"/>
        <end position="80"/>
    </location>
</feature>
<gene>
    <name evidence="9" type="ORF">B0A55_02635</name>
</gene>
<keyword evidence="4 7" id="KW-0472">Membrane</keyword>
<dbReference type="EMBL" id="NAJQ01000056">
    <property type="protein sequence ID" value="TKA81195.1"/>
    <property type="molecule type" value="Genomic_DNA"/>
</dbReference>
<dbReference type="Proteomes" id="UP000309340">
    <property type="component" value="Unassembled WGS sequence"/>
</dbReference>
<keyword evidence="10" id="KW-1185">Reference proteome</keyword>
<keyword evidence="2 7" id="KW-0812">Transmembrane</keyword>
<evidence type="ECO:0000313" key="10">
    <source>
        <dbReference type="Proteomes" id="UP000309340"/>
    </source>
</evidence>
<feature type="region of interest" description="Disordered" evidence="6">
    <location>
        <begin position="303"/>
        <end position="323"/>
    </location>
</feature>
<comment type="subcellular location">
    <subcellularLocation>
        <location evidence="1">Membrane</location>
        <topology evidence="1">Multi-pass membrane protein</topology>
    </subcellularLocation>
</comment>
<feature type="domain" description="Rhodopsin" evidence="8">
    <location>
        <begin position="45"/>
        <end position="287"/>
    </location>
</feature>
<evidence type="ECO:0000256" key="4">
    <source>
        <dbReference type="ARBA" id="ARBA00023136"/>
    </source>
</evidence>
<feature type="transmembrane region" description="Helical" evidence="7">
    <location>
        <begin position="106"/>
        <end position="130"/>
    </location>
</feature>
<evidence type="ECO:0000256" key="3">
    <source>
        <dbReference type="ARBA" id="ARBA00022989"/>
    </source>
</evidence>
<dbReference type="OrthoDB" id="4525788at2759"/>
<feature type="transmembrane region" description="Helical" evidence="7">
    <location>
        <begin position="142"/>
        <end position="170"/>
    </location>
</feature>
<feature type="transmembrane region" description="Helical" evidence="7">
    <location>
        <begin position="26"/>
        <end position="48"/>
    </location>
</feature>
<accession>A0A4U0Y107</accession>
<feature type="transmembrane region" description="Helical" evidence="7">
    <location>
        <begin position="258"/>
        <end position="282"/>
    </location>
</feature>
<evidence type="ECO:0000313" key="9">
    <source>
        <dbReference type="EMBL" id="TKA81195.1"/>
    </source>
</evidence>
<feature type="transmembrane region" description="Helical" evidence="7">
    <location>
        <begin position="190"/>
        <end position="212"/>
    </location>
</feature>
<evidence type="ECO:0000256" key="2">
    <source>
        <dbReference type="ARBA" id="ARBA00022692"/>
    </source>
</evidence>
<feature type="region of interest" description="Disordered" evidence="6">
    <location>
        <begin position="416"/>
        <end position="438"/>
    </location>
</feature>
<evidence type="ECO:0000256" key="7">
    <source>
        <dbReference type="SAM" id="Phobius"/>
    </source>
</evidence>
<organism evidence="9 10">
    <name type="scientific">Friedmanniomyces simplex</name>
    <dbReference type="NCBI Taxonomy" id="329884"/>
    <lineage>
        <taxon>Eukaryota</taxon>
        <taxon>Fungi</taxon>
        <taxon>Dikarya</taxon>
        <taxon>Ascomycota</taxon>
        <taxon>Pezizomycotina</taxon>
        <taxon>Dothideomycetes</taxon>
        <taxon>Dothideomycetidae</taxon>
        <taxon>Mycosphaerellales</taxon>
        <taxon>Teratosphaeriaceae</taxon>
        <taxon>Friedmanniomyces</taxon>
    </lineage>
</organism>
<dbReference type="Pfam" id="PF20684">
    <property type="entry name" value="Fung_rhodopsin"/>
    <property type="match status" value="1"/>
</dbReference>
<feature type="compositionally biased region" description="Polar residues" evidence="6">
    <location>
        <begin position="313"/>
        <end position="322"/>
    </location>
</feature>
<evidence type="ECO:0000256" key="6">
    <source>
        <dbReference type="SAM" id="MobiDB-lite"/>
    </source>
</evidence>
<comment type="caution">
    <text evidence="9">The sequence shown here is derived from an EMBL/GenBank/DDBJ whole genome shotgun (WGS) entry which is preliminary data.</text>
</comment>